<dbReference type="InterPro" id="IPR021146">
    <property type="entry name" value="Phage_gp6-like_head-tail"/>
</dbReference>
<dbReference type="STRING" id="1423775.FD03_GL002613"/>
<gene>
    <name evidence="1" type="ORF">FD03_GL002613</name>
</gene>
<keyword evidence="2" id="KW-1185">Reference proteome</keyword>
<sequence length="111" mass="12470">MLMDNDDVLQRIKDIAGFEDSDTTLKAVIELIKARLLNLIDADKVPDELSYIVVDASISRFNRISDEGKTSSGENEVSATWQVDDLAPFLDDIDRWNVKHSTTGKGKVRFL</sequence>
<comment type="caution">
    <text evidence="1">The sequence shown here is derived from an EMBL/GenBank/DDBJ whole genome shotgun (WGS) entry which is preliminary data.</text>
</comment>
<organism evidence="1 2">
    <name type="scientific">Companilactobacillus nodensis DSM 19682 = JCM 14932 = NBRC 107160</name>
    <dbReference type="NCBI Taxonomy" id="1423775"/>
    <lineage>
        <taxon>Bacteria</taxon>
        <taxon>Bacillati</taxon>
        <taxon>Bacillota</taxon>
        <taxon>Bacilli</taxon>
        <taxon>Lactobacillales</taxon>
        <taxon>Lactobacillaceae</taxon>
        <taxon>Companilactobacillus</taxon>
    </lineage>
</organism>
<proteinExistence type="predicted"/>
<dbReference type="AlphaFoldDB" id="A0A0R1K973"/>
<name>A0A0R1K973_9LACO</name>
<dbReference type="Proteomes" id="UP000051248">
    <property type="component" value="Unassembled WGS sequence"/>
</dbReference>
<accession>A0A0R1K973</accession>
<dbReference type="EMBL" id="AZDZ01000006">
    <property type="protein sequence ID" value="KRK80223.1"/>
    <property type="molecule type" value="Genomic_DNA"/>
</dbReference>
<reference evidence="1 2" key="1">
    <citation type="journal article" date="2015" name="Genome Announc.">
        <title>Expanding the biotechnology potential of lactobacilli through comparative genomics of 213 strains and associated genera.</title>
        <authorList>
            <person name="Sun Z."/>
            <person name="Harris H.M."/>
            <person name="McCann A."/>
            <person name="Guo C."/>
            <person name="Argimon S."/>
            <person name="Zhang W."/>
            <person name="Yang X."/>
            <person name="Jeffery I.B."/>
            <person name="Cooney J.C."/>
            <person name="Kagawa T.F."/>
            <person name="Liu W."/>
            <person name="Song Y."/>
            <person name="Salvetti E."/>
            <person name="Wrobel A."/>
            <person name="Rasinkangas P."/>
            <person name="Parkhill J."/>
            <person name="Rea M.C."/>
            <person name="O'Sullivan O."/>
            <person name="Ritari J."/>
            <person name="Douillard F.P."/>
            <person name="Paul Ross R."/>
            <person name="Yang R."/>
            <person name="Briner A.E."/>
            <person name="Felis G.E."/>
            <person name="de Vos W.M."/>
            <person name="Barrangou R."/>
            <person name="Klaenhammer T.R."/>
            <person name="Caufield P.W."/>
            <person name="Cui Y."/>
            <person name="Zhang H."/>
            <person name="O'Toole P.W."/>
        </authorList>
    </citation>
    <scope>NUCLEOTIDE SEQUENCE [LARGE SCALE GENOMIC DNA]</scope>
    <source>
        <strain evidence="1 2">DSM 19682</strain>
    </source>
</reference>
<dbReference type="eggNOG" id="ENOG50348P9">
    <property type="taxonomic scope" value="Bacteria"/>
</dbReference>
<dbReference type="PATRIC" id="fig|1423775.4.peg.2661"/>
<dbReference type="Pfam" id="PF05135">
    <property type="entry name" value="Phage_connect_1"/>
    <property type="match status" value="1"/>
</dbReference>
<protein>
    <submittedName>
        <fullName evidence="1">Uncharacterized protein</fullName>
    </submittedName>
</protein>
<evidence type="ECO:0000313" key="1">
    <source>
        <dbReference type="EMBL" id="KRK80223.1"/>
    </source>
</evidence>
<evidence type="ECO:0000313" key="2">
    <source>
        <dbReference type="Proteomes" id="UP000051248"/>
    </source>
</evidence>